<dbReference type="InterPro" id="IPR015443">
    <property type="entry name" value="Aldose_1-epimerase"/>
</dbReference>
<evidence type="ECO:0000256" key="9">
    <source>
        <dbReference type="ARBA" id="ARBA00023235"/>
    </source>
</evidence>
<evidence type="ECO:0000256" key="12">
    <source>
        <dbReference type="SAM" id="SignalP"/>
    </source>
</evidence>
<evidence type="ECO:0000313" key="14">
    <source>
        <dbReference type="Proteomes" id="UP001501508"/>
    </source>
</evidence>
<comment type="cofactor">
    <cofactor evidence="2">
        <name>Ca(2+)</name>
        <dbReference type="ChEBI" id="CHEBI:29108"/>
    </cofactor>
</comment>
<evidence type="ECO:0000313" key="13">
    <source>
        <dbReference type="EMBL" id="GAA4438894.1"/>
    </source>
</evidence>
<keyword evidence="8" id="KW-0106">Calcium</keyword>
<keyword evidence="14" id="KW-1185">Reference proteome</keyword>
<accession>A0ABP8LYM9</accession>
<dbReference type="Gene3D" id="2.70.98.10">
    <property type="match status" value="1"/>
</dbReference>
<evidence type="ECO:0000256" key="4">
    <source>
        <dbReference type="ARBA" id="ARBA00006206"/>
    </source>
</evidence>
<gene>
    <name evidence="13" type="ORF">GCM10023091_20200</name>
</gene>
<dbReference type="NCBIfam" id="NF008277">
    <property type="entry name" value="PRK11055.1"/>
    <property type="match status" value="1"/>
</dbReference>
<reference evidence="14" key="1">
    <citation type="journal article" date="2019" name="Int. J. Syst. Evol. Microbiol.">
        <title>The Global Catalogue of Microorganisms (GCM) 10K type strain sequencing project: providing services to taxonomists for standard genome sequencing and annotation.</title>
        <authorList>
            <consortium name="The Broad Institute Genomics Platform"/>
            <consortium name="The Broad Institute Genome Sequencing Center for Infectious Disease"/>
            <person name="Wu L."/>
            <person name="Ma J."/>
        </authorList>
    </citation>
    <scope>NUCLEOTIDE SEQUENCE [LARGE SCALE GENOMIC DNA]</scope>
    <source>
        <strain evidence="14">JCM 31920</strain>
    </source>
</reference>
<dbReference type="PANTHER" id="PTHR10091">
    <property type="entry name" value="ALDOSE-1-EPIMERASE"/>
    <property type="match status" value="1"/>
</dbReference>
<keyword evidence="10 11" id="KW-0119">Carbohydrate metabolism</keyword>
<dbReference type="EC" id="5.1.3.3" evidence="6 11"/>
<comment type="catalytic activity">
    <reaction evidence="1 11">
        <text>alpha-D-glucose = beta-D-glucose</text>
        <dbReference type="Rhea" id="RHEA:10264"/>
        <dbReference type="ChEBI" id="CHEBI:15903"/>
        <dbReference type="ChEBI" id="CHEBI:17925"/>
        <dbReference type="EC" id="5.1.3.3"/>
    </reaction>
</comment>
<evidence type="ECO:0000256" key="5">
    <source>
        <dbReference type="ARBA" id="ARBA00011245"/>
    </source>
</evidence>
<dbReference type="InterPro" id="IPR014718">
    <property type="entry name" value="GH-type_carb-bd"/>
</dbReference>
<organism evidence="13 14">
    <name type="scientific">Ravibacter arvi</name>
    <dbReference type="NCBI Taxonomy" id="2051041"/>
    <lineage>
        <taxon>Bacteria</taxon>
        <taxon>Pseudomonadati</taxon>
        <taxon>Bacteroidota</taxon>
        <taxon>Cytophagia</taxon>
        <taxon>Cytophagales</taxon>
        <taxon>Spirosomataceae</taxon>
        <taxon>Ravibacter</taxon>
    </lineage>
</organism>
<evidence type="ECO:0000256" key="1">
    <source>
        <dbReference type="ARBA" id="ARBA00001614"/>
    </source>
</evidence>
<comment type="pathway">
    <text evidence="3 11">Carbohydrate metabolism; hexose metabolism.</text>
</comment>
<comment type="caution">
    <text evidence="13">The sequence shown here is derived from an EMBL/GenBank/DDBJ whole genome shotgun (WGS) entry which is preliminary data.</text>
</comment>
<proteinExistence type="inferred from homology"/>
<dbReference type="CDD" id="cd09019">
    <property type="entry name" value="galactose_mutarotase_like"/>
    <property type="match status" value="1"/>
</dbReference>
<evidence type="ECO:0000256" key="7">
    <source>
        <dbReference type="ARBA" id="ARBA00014165"/>
    </source>
</evidence>
<evidence type="ECO:0000256" key="8">
    <source>
        <dbReference type="ARBA" id="ARBA00022837"/>
    </source>
</evidence>
<feature type="signal peptide" evidence="12">
    <location>
        <begin position="1"/>
        <end position="16"/>
    </location>
</feature>
<dbReference type="InterPro" id="IPR047215">
    <property type="entry name" value="Galactose_mutarotase-like"/>
</dbReference>
<dbReference type="PROSITE" id="PS00545">
    <property type="entry name" value="ALDOSE_1_EPIMERASE"/>
    <property type="match status" value="1"/>
</dbReference>
<dbReference type="PROSITE" id="PS51257">
    <property type="entry name" value="PROKAR_LIPOPROTEIN"/>
    <property type="match status" value="1"/>
</dbReference>
<dbReference type="Pfam" id="PF01263">
    <property type="entry name" value="Aldose_epim"/>
    <property type="match status" value="1"/>
</dbReference>
<evidence type="ECO:0000256" key="2">
    <source>
        <dbReference type="ARBA" id="ARBA00001913"/>
    </source>
</evidence>
<comment type="subunit">
    <text evidence="5">Monomer.</text>
</comment>
<evidence type="ECO:0000256" key="11">
    <source>
        <dbReference type="PIRNR" id="PIRNR005096"/>
    </source>
</evidence>
<evidence type="ECO:0000256" key="3">
    <source>
        <dbReference type="ARBA" id="ARBA00005028"/>
    </source>
</evidence>
<comment type="similarity">
    <text evidence="4 11">Belongs to the aldose epimerase family.</text>
</comment>
<name>A0ABP8LYM9_9BACT</name>
<dbReference type="RefSeq" id="WP_345028506.1">
    <property type="nucleotide sequence ID" value="NZ_BAABEY010000020.1"/>
</dbReference>
<dbReference type="Proteomes" id="UP001501508">
    <property type="component" value="Unassembled WGS sequence"/>
</dbReference>
<dbReference type="InterPro" id="IPR008183">
    <property type="entry name" value="Aldose_1/G6P_1-epimerase"/>
</dbReference>
<dbReference type="InterPro" id="IPR018052">
    <property type="entry name" value="Ald1_epimerase_CS"/>
</dbReference>
<dbReference type="EMBL" id="BAABEY010000020">
    <property type="protein sequence ID" value="GAA4438894.1"/>
    <property type="molecule type" value="Genomic_DNA"/>
</dbReference>
<dbReference type="InterPro" id="IPR011013">
    <property type="entry name" value="Gal_mutarotase_sf_dom"/>
</dbReference>
<dbReference type="SUPFAM" id="SSF74650">
    <property type="entry name" value="Galactose mutarotase-like"/>
    <property type="match status" value="1"/>
</dbReference>
<keyword evidence="12" id="KW-0732">Signal</keyword>
<dbReference type="PANTHER" id="PTHR10091:SF0">
    <property type="entry name" value="GALACTOSE MUTAROTASE"/>
    <property type="match status" value="1"/>
</dbReference>
<evidence type="ECO:0000256" key="10">
    <source>
        <dbReference type="ARBA" id="ARBA00023277"/>
    </source>
</evidence>
<protein>
    <recommendedName>
        <fullName evidence="7 11">Aldose 1-epimerase</fullName>
        <ecNumber evidence="6 11">5.1.3.3</ecNumber>
    </recommendedName>
</protein>
<sequence length="381" mass="41865">MRSLLFILAISTLAMGCASENKQNTMTQPSISKSHFGKTPGGQDADLFTLTNSNGVSVKISNYGGIITHLFVPDKNGTLEDVVLGFDSLQSYIDGHPFFGALVGRYGNRIAKGKFTLDGQTYTLHVNNGPNALHGGKVGFDKVVWDAKEIKGDSAVGLELTYLSKDMEEGYPGNLRVKVTYTLDNHNEIRIDYEATTDKPTVVNLTNHSYFNLTGLKRDILAHEVTINADTLVAVDDQLIPTGELIPVAGTPLDFTTPHAVGERIDDTTDVQVKYGGGYDHCWVLRKNNDGSLPQIASVYEPESGRLMEVFSTEPGVQFYTGNFLEGDVKGKGVTYTKRYGLCLETEHFPDSPNQPRFPTTVLRPGETYQTTTSYRFSVKK</sequence>
<dbReference type="PIRSF" id="PIRSF005096">
    <property type="entry name" value="GALM"/>
    <property type="match status" value="1"/>
</dbReference>
<evidence type="ECO:0000256" key="6">
    <source>
        <dbReference type="ARBA" id="ARBA00013185"/>
    </source>
</evidence>
<keyword evidence="9 11" id="KW-0413">Isomerase</keyword>
<feature type="chain" id="PRO_5046806998" description="Aldose 1-epimerase" evidence="12">
    <location>
        <begin position="17"/>
        <end position="381"/>
    </location>
</feature>